<dbReference type="Proteomes" id="UP000824193">
    <property type="component" value="Unassembled WGS sequence"/>
</dbReference>
<dbReference type="Pfam" id="PF02348">
    <property type="entry name" value="CTP_transf_3"/>
    <property type="match status" value="1"/>
</dbReference>
<comment type="caution">
    <text evidence="1">The sequence shown here is derived from an EMBL/GenBank/DDBJ whole genome shotgun (WGS) entry which is preliminary data.</text>
</comment>
<reference evidence="1" key="2">
    <citation type="submission" date="2021-04" db="EMBL/GenBank/DDBJ databases">
        <authorList>
            <person name="Gilroy R."/>
        </authorList>
    </citation>
    <scope>NUCLEOTIDE SEQUENCE</scope>
    <source>
        <strain evidence="1">2239</strain>
    </source>
</reference>
<keyword evidence="1" id="KW-0808">Transferase</keyword>
<protein>
    <submittedName>
        <fullName evidence="1">Acylneuraminate cytidylyltransferase family protein</fullName>
    </submittedName>
</protein>
<dbReference type="InterPro" id="IPR029044">
    <property type="entry name" value="Nucleotide-diphossugar_trans"/>
</dbReference>
<organism evidence="1 2">
    <name type="scientific">Candidatus Allofournierella pullicola</name>
    <dbReference type="NCBI Taxonomy" id="2838596"/>
    <lineage>
        <taxon>Bacteria</taxon>
        <taxon>Bacillati</taxon>
        <taxon>Bacillota</taxon>
        <taxon>Clostridia</taxon>
        <taxon>Eubacteriales</taxon>
        <taxon>Oscillospiraceae</taxon>
        <taxon>Allofournierella</taxon>
    </lineage>
</organism>
<dbReference type="InterPro" id="IPR003329">
    <property type="entry name" value="Cytidylyl_trans"/>
</dbReference>
<dbReference type="PANTHER" id="PTHR21485">
    <property type="entry name" value="HAD SUPERFAMILY MEMBERS CMAS AND KDSC"/>
    <property type="match status" value="1"/>
</dbReference>
<dbReference type="CDD" id="cd02513">
    <property type="entry name" value="CMP-NeuAc_Synthase"/>
    <property type="match status" value="1"/>
</dbReference>
<proteinExistence type="predicted"/>
<evidence type="ECO:0000313" key="2">
    <source>
        <dbReference type="Proteomes" id="UP000824193"/>
    </source>
</evidence>
<gene>
    <name evidence="1" type="ORF">H9865_00625</name>
</gene>
<dbReference type="Gene3D" id="3.90.550.10">
    <property type="entry name" value="Spore Coat Polysaccharide Biosynthesis Protein SpsA, Chain A"/>
    <property type="match status" value="1"/>
</dbReference>
<name>A0A9D1V2P1_9FIRM</name>
<reference evidence="1" key="1">
    <citation type="journal article" date="2021" name="PeerJ">
        <title>Extensive microbial diversity within the chicken gut microbiome revealed by metagenomics and culture.</title>
        <authorList>
            <person name="Gilroy R."/>
            <person name="Ravi A."/>
            <person name="Getino M."/>
            <person name="Pursley I."/>
            <person name="Horton D.L."/>
            <person name="Alikhan N.F."/>
            <person name="Baker D."/>
            <person name="Gharbi K."/>
            <person name="Hall N."/>
            <person name="Watson M."/>
            <person name="Adriaenssens E.M."/>
            <person name="Foster-Nyarko E."/>
            <person name="Jarju S."/>
            <person name="Secka A."/>
            <person name="Antonio M."/>
            <person name="Oren A."/>
            <person name="Chaudhuri R.R."/>
            <person name="La Ragione R."/>
            <person name="Hildebrand F."/>
            <person name="Pallen M.J."/>
        </authorList>
    </citation>
    <scope>NUCLEOTIDE SEQUENCE</scope>
    <source>
        <strain evidence="1">2239</strain>
    </source>
</reference>
<accession>A0A9D1V2P1</accession>
<dbReference type="SUPFAM" id="SSF53448">
    <property type="entry name" value="Nucleotide-diphospho-sugar transferases"/>
    <property type="match status" value="1"/>
</dbReference>
<keyword evidence="1" id="KW-0548">Nucleotidyltransferase</keyword>
<dbReference type="PANTHER" id="PTHR21485:SF6">
    <property type="entry name" value="N-ACYLNEURAMINATE CYTIDYLYLTRANSFERASE-RELATED"/>
    <property type="match status" value="1"/>
</dbReference>
<dbReference type="GO" id="GO:0008781">
    <property type="term" value="F:N-acylneuraminate cytidylyltransferase activity"/>
    <property type="evidence" value="ECO:0007669"/>
    <property type="project" value="TreeGrafter"/>
</dbReference>
<sequence length="257" mass="28747">MKKLLITICGRAGSKGFKNKNLKTFCGRPLVYYSLAAAGLFRESRPDVQVDICLNTDSDALAKLVAEQYPEVVYLPRCEELGGDRVPKMAVIQDSLARMEEKNGAYDYVMDLDITSPLRTAQDIKNAFELAEGRKDLDLVFSVTESRRNPYFNMVRRCDDHVEKGIENAPGTPAFTARQMAPEFYDVNASIYVYRRAFLADNTTGILWDGKIGASLMMDTGILDIDSEEDFKLMEVIGAHLYATLEPFAQVQSAIRG</sequence>
<dbReference type="AlphaFoldDB" id="A0A9D1V2P1"/>
<evidence type="ECO:0000313" key="1">
    <source>
        <dbReference type="EMBL" id="HIX04604.1"/>
    </source>
</evidence>
<dbReference type="InterPro" id="IPR050793">
    <property type="entry name" value="CMP-NeuNAc_synthase"/>
</dbReference>
<dbReference type="EMBL" id="DXFW01000002">
    <property type="protein sequence ID" value="HIX04604.1"/>
    <property type="molecule type" value="Genomic_DNA"/>
</dbReference>